<dbReference type="InterPro" id="IPR044972">
    <property type="entry name" value="Mot1"/>
</dbReference>
<dbReference type="PANTHER" id="PTHR36498">
    <property type="entry name" value="TATA-BINDING PROTEIN-ASSOCIATED FACTOR 172"/>
    <property type="match status" value="1"/>
</dbReference>
<reference evidence="5" key="1">
    <citation type="submission" date="2013-04" db="EMBL/GenBank/DDBJ databases">
        <authorList>
            <person name="Qu J."/>
            <person name="Murali S.C."/>
            <person name="Bandaranaike D."/>
            <person name="Bellair M."/>
            <person name="Blankenburg K."/>
            <person name="Chao H."/>
            <person name="Dinh H."/>
            <person name="Doddapaneni H."/>
            <person name="Downs B."/>
            <person name="Dugan-Rocha S."/>
            <person name="Elkadiri S."/>
            <person name="Gnanaolivu R.D."/>
            <person name="Hernandez B."/>
            <person name="Javaid M."/>
            <person name="Jayaseelan J.C."/>
            <person name="Lee S."/>
            <person name="Li M."/>
            <person name="Ming W."/>
            <person name="Munidasa M."/>
            <person name="Muniz J."/>
            <person name="Nguyen L."/>
            <person name="Ongeri F."/>
            <person name="Osuji N."/>
            <person name="Pu L.-L."/>
            <person name="Puazo M."/>
            <person name="Qu C."/>
            <person name="Quiroz J."/>
            <person name="Raj R."/>
            <person name="Weissenberger G."/>
            <person name="Xin Y."/>
            <person name="Zou X."/>
            <person name="Han Y."/>
            <person name="Richards S."/>
            <person name="Worley K."/>
            <person name="Muzny D."/>
            <person name="Gibbs R."/>
        </authorList>
    </citation>
    <scope>NUCLEOTIDE SEQUENCE</scope>
    <source>
        <strain evidence="5">Sampled in the wild</strain>
    </source>
</reference>
<feature type="region of interest" description="Disordered" evidence="3">
    <location>
        <begin position="1"/>
        <end position="39"/>
    </location>
</feature>
<protein>
    <recommendedName>
        <fullName evidence="4">Mot1 central domain-containing protein</fullName>
    </recommendedName>
</protein>
<dbReference type="GO" id="GO:0016887">
    <property type="term" value="F:ATP hydrolysis activity"/>
    <property type="evidence" value="ECO:0007669"/>
    <property type="project" value="InterPro"/>
</dbReference>
<dbReference type="SUPFAM" id="SSF48371">
    <property type="entry name" value="ARM repeat"/>
    <property type="match status" value="1"/>
</dbReference>
<organism evidence="5 6">
    <name type="scientific">Ladona fulva</name>
    <name type="common">Scarce chaser dragonfly</name>
    <name type="synonym">Libellula fulva</name>
    <dbReference type="NCBI Taxonomy" id="123851"/>
    <lineage>
        <taxon>Eukaryota</taxon>
        <taxon>Metazoa</taxon>
        <taxon>Ecdysozoa</taxon>
        <taxon>Arthropoda</taxon>
        <taxon>Hexapoda</taxon>
        <taxon>Insecta</taxon>
        <taxon>Pterygota</taxon>
        <taxon>Palaeoptera</taxon>
        <taxon>Odonata</taxon>
        <taxon>Epiprocta</taxon>
        <taxon>Anisoptera</taxon>
        <taxon>Libelluloidea</taxon>
        <taxon>Libellulidae</taxon>
        <taxon>Ladona</taxon>
    </lineage>
</organism>
<dbReference type="GO" id="GO:0003677">
    <property type="term" value="F:DNA binding"/>
    <property type="evidence" value="ECO:0007669"/>
    <property type="project" value="UniProtKB-KW"/>
</dbReference>
<dbReference type="Proteomes" id="UP000792457">
    <property type="component" value="Unassembled WGS sequence"/>
</dbReference>
<dbReference type="InterPro" id="IPR016024">
    <property type="entry name" value="ARM-type_fold"/>
</dbReference>
<proteinExistence type="predicted"/>
<keyword evidence="6" id="KW-1185">Reference proteome</keyword>
<evidence type="ECO:0000256" key="3">
    <source>
        <dbReference type="SAM" id="MobiDB-lite"/>
    </source>
</evidence>
<evidence type="ECO:0000313" key="6">
    <source>
        <dbReference type="Proteomes" id="UP000792457"/>
    </source>
</evidence>
<dbReference type="InterPro" id="IPR022707">
    <property type="entry name" value="Mot1_central_dom"/>
</dbReference>
<evidence type="ECO:0000256" key="1">
    <source>
        <dbReference type="ARBA" id="ARBA00022806"/>
    </source>
</evidence>
<keyword evidence="1" id="KW-0378">Hydrolase</keyword>
<feature type="region of interest" description="Disordered" evidence="3">
    <location>
        <begin position="59"/>
        <end position="78"/>
    </location>
</feature>
<evidence type="ECO:0000256" key="2">
    <source>
        <dbReference type="ARBA" id="ARBA00023125"/>
    </source>
</evidence>
<feature type="domain" description="Mot1 central" evidence="4">
    <location>
        <begin position="28"/>
        <end position="126"/>
    </location>
</feature>
<feature type="non-terminal residue" evidence="5">
    <location>
        <position position="1"/>
    </location>
</feature>
<dbReference type="EMBL" id="KZ308839">
    <property type="protein sequence ID" value="KAG8234703.1"/>
    <property type="molecule type" value="Genomic_DNA"/>
</dbReference>
<reference evidence="5" key="2">
    <citation type="submission" date="2017-10" db="EMBL/GenBank/DDBJ databases">
        <title>Ladona fulva Genome sequencing and assembly.</title>
        <authorList>
            <person name="Murali S."/>
            <person name="Richards S."/>
            <person name="Bandaranaike D."/>
            <person name="Bellair M."/>
            <person name="Blankenburg K."/>
            <person name="Chao H."/>
            <person name="Dinh H."/>
            <person name="Doddapaneni H."/>
            <person name="Dugan-Rocha S."/>
            <person name="Elkadiri S."/>
            <person name="Gnanaolivu R."/>
            <person name="Hernandez B."/>
            <person name="Skinner E."/>
            <person name="Javaid M."/>
            <person name="Lee S."/>
            <person name="Li M."/>
            <person name="Ming W."/>
            <person name="Munidasa M."/>
            <person name="Muniz J."/>
            <person name="Nguyen L."/>
            <person name="Hughes D."/>
            <person name="Osuji N."/>
            <person name="Pu L.-L."/>
            <person name="Puazo M."/>
            <person name="Qu C."/>
            <person name="Quiroz J."/>
            <person name="Raj R."/>
            <person name="Weissenberger G."/>
            <person name="Xin Y."/>
            <person name="Zou X."/>
            <person name="Han Y."/>
            <person name="Worley K."/>
            <person name="Muzny D."/>
            <person name="Gibbs R."/>
        </authorList>
    </citation>
    <scope>NUCLEOTIDE SEQUENCE</scope>
    <source>
        <strain evidence="5">Sampled in the wild</strain>
    </source>
</reference>
<evidence type="ECO:0000313" key="5">
    <source>
        <dbReference type="EMBL" id="KAG8234703.1"/>
    </source>
</evidence>
<keyword evidence="1" id="KW-0067">ATP-binding</keyword>
<sequence length="360" mass="39270">MQPSATGDAESNGDSRKAGCSGGIRSRTATPTNHTADSNFSGILTLINQQKLAERAAFRRTNSSGGRGPGRPPNIPQDMAMDDLLAADEEESKQNKLQRRGAIFSLTSITSHFETTLPEKLPKLWNIMVEQIKDSVKMSGNEPVWPSPSLATDSAAVELISNLQVLETCAPSVHPQLCSKLLEVLPQLCLLLQHPYRAVRHMASRCIGVFGCLAPGKVISTVVQKVLPSLGAMHCDSHREGAVEALACLVQALQFDVVPYVVLLIVPLMGRMSDPNQHVRLTATHVFATLVQLMPLDGVPDDLSKGKEALLVSDASSFPTELLAHRDKERNFLQRLFNPKLIENYSVPVPINAELRSYQQ</sequence>
<gene>
    <name evidence="5" type="ORF">J437_LFUL014319</name>
</gene>
<accession>A0A8K0KM11</accession>
<dbReference type="Pfam" id="PF12054">
    <property type="entry name" value="DUF3535"/>
    <property type="match status" value="1"/>
</dbReference>
<dbReference type="GO" id="GO:0004386">
    <property type="term" value="F:helicase activity"/>
    <property type="evidence" value="ECO:0007669"/>
    <property type="project" value="UniProtKB-KW"/>
</dbReference>
<feature type="compositionally biased region" description="Polar residues" evidence="3">
    <location>
        <begin position="27"/>
        <end position="39"/>
    </location>
</feature>
<dbReference type="AlphaFoldDB" id="A0A8K0KM11"/>
<dbReference type="InterPro" id="IPR011989">
    <property type="entry name" value="ARM-like"/>
</dbReference>
<keyword evidence="2" id="KW-0238">DNA-binding</keyword>
<comment type="caution">
    <text evidence="5">The sequence shown here is derived from an EMBL/GenBank/DDBJ whole genome shotgun (WGS) entry which is preliminary data.</text>
</comment>
<dbReference type="PANTHER" id="PTHR36498:SF1">
    <property type="entry name" value="TATA-BINDING PROTEIN-ASSOCIATED FACTOR 172"/>
    <property type="match status" value="1"/>
</dbReference>
<evidence type="ECO:0000259" key="4">
    <source>
        <dbReference type="Pfam" id="PF12054"/>
    </source>
</evidence>
<keyword evidence="1" id="KW-0347">Helicase</keyword>
<keyword evidence="1" id="KW-0547">Nucleotide-binding</keyword>
<dbReference type="OrthoDB" id="10252227at2759"/>
<dbReference type="Gene3D" id="1.25.10.10">
    <property type="entry name" value="Leucine-rich Repeat Variant"/>
    <property type="match status" value="1"/>
</dbReference>
<dbReference type="GO" id="GO:0017025">
    <property type="term" value="F:TBP-class protein binding"/>
    <property type="evidence" value="ECO:0007669"/>
    <property type="project" value="InterPro"/>
</dbReference>
<name>A0A8K0KM11_LADFU</name>